<evidence type="ECO:0000313" key="3">
    <source>
        <dbReference type="EMBL" id="SDJ44525.1"/>
    </source>
</evidence>
<evidence type="ECO:0000259" key="2">
    <source>
        <dbReference type="Pfam" id="PF13280"/>
    </source>
</evidence>
<organism evidence="3 4">
    <name type="scientific">Salipiger marinus</name>
    <dbReference type="NCBI Taxonomy" id="555512"/>
    <lineage>
        <taxon>Bacteria</taxon>
        <taxon>Pseudomonadati</taxon>
        <taxon>Pseudomonadota</taxon>
        <taxon>Alphaproteobacteria</taxon>
        <taxon>Rhodobacterales</taxon>
        <taxon>Roseobacteraceae</taxon>
        <taxon>Salipiger</taxon>
    </lineage>
</organism>
<dbReference type="InterPro" id="IPR051534">
    <property type="entry name" value="CBASS_pafABC_assoc_protein"/>
</dbReference>
<dbReference type="AlphaFoldDB" id="A0A1G8TUB4"/>
<dbReference type="PANTHER" id="PTHR34580:SF3">
    <property type="entry name" value="PROTEIN PAFB"/>
    <property type="match status" value="1"/>
</dbReference>
<proteinExistence type="predicted"/>
<dbReference type="Gene3D" id="1.10.10.10">
    <property type="entry name" value="Winged helix-like DNA-binding domain superfamily/Winged helix DNA-binding domain"/>
    <property type="match status" value="1"/>
</dbReference>
<name>A0A1G8TUB4_9RHOB</name>
<feature type="domain" description="Helix-turn-helix type 11" evidence="1">
    <location>
        <begin position="5"/>
        <end position="44"/>
    </location>
</feature>
<keyword evidence="4" id="KW-1185">Reference proteome</keyword>
<feature type="domain" description="WYL" evidence="2">
    <location>
        <begin position="123"/>
        <end position="187"/>
    </location>
</feature>
<dbReference type="SUPFAM" id="SSF46785">
    <property type="entry name" value="Winged helix' DNA-binding domain"/>
    <property type="match status" value="1"/>
</dbReference>
<dbReference type="EMBL" id="FNEJ01000032">
    <property type="protein sequence ID" value="SDJ44525.1"/>
    <property type="molecule type" value="Genomic_DNA"/>
</dbReference>
<evidence type="ECO:0000313" key="4">
    <source>
        <dbReference type="Proteomes" id="UP000199093"/>
    </source>
</evidence>
<dbReference type="InterPro" id="IPR036388">
    <property type="entry name" value="WH-like_DNA-bd_sf"/>
</dbReference>
<accession>A0A1G8TUB4</accession>
<dbReference type="InterPro" id="IPR026881">
    <property type="entry name" value="WYL_dom"/>
</dbReference>
<dbReference type="InterPro" id="IPR036390">
    <property type="entry name" value="WH_DNA-bd_sf"/>
</dbReference>
<reference evidence="3 4" key="1">
    <citation type="submission" date="2016-10" db="EMBL/GenBank/DDBJ databases">
        <authorList>
            <person name="de Groot N.N."/>
        </authorList>
    </citation>
    <scope>NUCLEOTIDE SEQUENCE [LARGE SCALE GENOMIC DNA]</scope>
    <source>
        <strain evidence="3 4">DSM 26424</strain>
    </source>
</reference>
<dbReference type="Pfam" id="PF13280">
    <property type="entry name" value="WYL"/>
    <property type="match status" value="1"/>
</dbReference>
<dbReference type="Pfam" id="PF08279">
    <property type="entry name" value="HTH_11"/>
    <property type="match status" value="1"/>
</dbReference>
<sequence length="217" mass="23969">MKPAPVTAASLAEETGVSLRSVYRDIDSLRAAGARIEGERGYGYWLVEDLALPPQMLDRDEMEALALGLAQVRAMGDKTLARAADSVLAKIAASLPEGRAQHLFHAVSQVYRPEPCSPSSPDMDRIRAACFGERALRIGYRDRHGTLTTCRILPLAVMYTERGLTLLAWCCLREGFRMFRGDRIAACQEDGQSFRPRRVTLLRAYLAQLRASAAKGE</sequence>
<protein>
    <submittedName>
        <fullName evidence="3">WYL domain-containing protein</fullName>
    </submittedName>
</protein>
<evidence type="ECO:0000259" key="1">
    <source>
        <dbReference type="Pfam" id="PF08279"/>
    </source>
</evidence>
<dbReference type="PROSITE" id="PS52050">
    <property type="entry name" value="WYL"/>
    <property type="match status" value="1"/>
</dbReference>
<dbReference type="STRING" id="555512.SAMN04487993_103214"/>
<dbReference type="Proteomes" id="UP000199093">
    <property type="component" value="Unassembled WGS sequence"/>
</dbReference>
<dbReference type="PANTHER" id="PTHR34580">
    <property type="match status" value="1"/>
</dbReference>
<gene>
    <name evidence="3" type="ORF">SAMN04487993_103214</name>
</gene>
<dbReference type="InterPro" id="IPR013196">
    <property type="entry name" value="HTH_11"/>
</dbReference>